<organism evidence="14 15">
    <name type="scientific">Rugamonas aquatica</name>
    <dbReference type="NCBI Taxonomy" id="2743357"/>
    <lineage>
        <taxon>Bacteria</taxon>
        <taxon>Pseudomonadati</taxon>
        <taxon>Pseudomonadota</taxon>
        <taxon>Betaproteobacteria</taxon>
        <taxon>Burkholderiales</taxon>
        <taxon>Oxalobacteraceae</taxon>
        <taxon>Telluria group</taxon>
        <taxon>Rugamonas</taxon>
    </lineage>
</organism>
<dbReference type="Gene3D" id="3.40.50.1220">
    <property type="entry name" value="TPP-binding domain"/>
    <property type="match status" value="1"/>
</dbReference>
<dbReference type="Pfam" id="PF00205">
    <property type="entry name" value="TPP_enzyme_M"/>
    <property type="match status" value="1"/>
</dbReference>
<dbReference type="GO" id="GO:0000949">
    <property type="term" value="P:aromatic amino acid family catabolic process to alcohol via Ehrlich pathway"/>
    <property type="evidence" value="ECO:0007669"/>
    <property type="project" value="TreeGrafter"/>
</dbReference>
<evidence type="ECO:0000256" key="4">
    <source>
        <dbReference type="ARBA" id="ARBA00013202"/>
    </source>
</evidence>
<evidence type="ECO:0000259" key="12">
    <source>
        <dbReference type="Pfam" id="PF02775"/>
    </source>
</evidence>
<evidence type="ECO:0000313" key="14">
    <source>
        <dbReference type="EMBL" id="MQA37035.1"/>
    </source>
</evidence>
<dbReference type="InterPro" id="IPR029035">
    <property type="entry name" value="DHS-like_NAD/FAD-binding_dom"/>
</dbReference>
<dbReference type="GO" id="GO:0004737">
    <property type="term" value="F:pyruvate decarboxylase activity"/>
    <property type="evidence" value="ECO:0007669"/>
    <property type="project" value="TreeGrafter"/>
</dbReference>
<dbReference type="InterPro" id="IPR012110">
    <property type="entry name" value="PDC/IPDC-like"/>
</dbReference>
<dbReference type="SUPFAM" id="SSF52518">
    <property type="entry name" value="Thiamin diphosphate-binding fold (THDP-binding)"/>
    <property type="match status" value="2"/>
</dbReference>
<dbReference type="RefSeq" id="WP_152836375.1">
    <property type="nucleotide sequence ID" value="NZ_WHUG01000001.1"/>
</dbReference>
<evidence type="ECO:0000256" key="8">
    <source>
        <dbReference type="ARBA" id="ARBA00023052"/>
    </source>
</evidence>
<keyword evidence="5" id="KW-0479">Metal-binding</keyword>
<evidence type="ECO:0000256" key="5">
    <source>
        <dbReference type="ARBA" id="ARBA00022723"/>
    </source>
</evidence>
<comment type="similarity">
    <text evidence="3 10">Belongs to the TPP enzyme family.</text>
</comment>
<proteinExistence type="inferred from homology"/>
<protein>
    <recommendedName>
        <fullName evidence="4">pyruvate decarboxylase</fullName>
        <ecNumber evidence="4">4.1.1.1</ecNumber>
    </recommendedName>
</protein>
<dbReference type="Gene3D" id="3.40.50.970">
    <property type="match status" value="2"/>
</dbReference>
<evidence type="ECO:0000256" key="9">
    <source>
        <dbReference type="ARBA" id="ARBA00023239"/>
    </source>
</evidence>
<dbReference type="InterPro" id="IPR012001">
    <property type="entry name" value="Thiamin_PyroP_enz_TPP-bd_dom"/>
</dbReference>
<dbReference type="InterPro" id="IPR012000">
    <property type="entry name" value="Thiamin_PyroP_enz_cen_dom"/>
</dbReference>
<accession>A0A6A7MVQ2</accession>
<sequence>MPNNYLLSQKQYRRQFGAPETVVDAKPADVAGASLLRVQQAGAGETVATYLNKRLAEIGVRHVMAIPGDYISEWVETLDTEDNAGLIRVHPNNEMCATYAADGCGRATPGSVGCVATTYGVGALNAVQAVAGAFVENVPMVLINGSPSAAQFNSQRDQGVLWHHMFDGAYTDLRVLREVTRMAVRIDNPAYAADLIDAALTACITDSKPVYIEIGNQMESLPVAAFATRPKLVKAPVPQSQVSLNEAIAATLTALMEAERLVVLGGVEIARFGQQAAFTDLLKTLKAPYLTSLLGKGILSEYDAPFFAGTYNGKNSQQNVQKLVLGADLILSLGVHETDFNFSGLANADYDPSKPSKLPMSAAIEVRMGAARLNGGEPGGMYWGDVAIGPFILALNESIAHPEGEFMRRLCVVYPSLVEIQQKLIEAKGKLPYAPFPGIEGPVWDIPVPSTYAPDAQITWDSFKSLLHHGYLNTFGNDEKGEAPVVLADTGLTFYNLNNIKSPQNGYIAQLAWGAIGYSPAASCGVKLALQANGSKRRVISVSGDGAFAESCNAIGTLAEMGLDNVVFVMANGVFAIEQFLINPKAFGSGPQAPAFAALTRVPQTALWDWVALAKGFGGVGYEVTSNAELAEVIGKIKAASPPPQQAGGACATGSCTFDDGTPPAPRSTFTLVAVRNVCKDLPSNTRWKLGGDAPDSPHAIV</sequence>
<keyword evidence="8 10" id="KW-0786">Thiamine pyrophosphate</keyword>
<dbReference type="InterPro" id="IPR029061">
    <property type="entry name" value="THDP-binding"/>
</dbReference>
<evidence type="ECO:0000259" key="13">
    <source>
        <dbReference type="Pfam" id="PF02776"/>
    </source>
</evidence>
<dbReference type="PANTHER" id="PTHR43452">
    <property type="entry name" value="PYRUVATE DECARBOXYLASE"/>
    <property type="match status" value="1"/>
</dbReference>
<keyword evidence="9" id="KW-0456">Lyase</keyword>
<dbReference type="Pfam" id="PF02775">
    <property type="entry name" value="TPP_enzyme_C"/>
    <property type="match status" value="1"/>
</dbReference>
<evidence type="ECO:0000256" key="10">
    <source>
        <dbReference type="RuleBase" id="RU362132"/>
    </source>
</evidence>
<dbReference type="Pfam" id="PF02776">
    <property type="entry name" value="TPP_enzyme_N"/>
    <property type="match status" value="1"/>
</dbReference>
<name>A0A6A7MVQ2_9BURK</name>
<dbReference type="GO" id="GO:0030976">
    <property type="term" value="F:thiamine pyrophosphate binding"/>
    <property type="evidence" value="ECO:0007669"/>
    <property type="project" value="InterPro"/>
</dbReference>
<dbReference type="EMBL" id="WHUG01000001">
    <property type="protein sequence ID" value="MQA37035.1"/>
    <property type="molecule type" value="Genomic_DNA"/>
</dbReference>
<evidence type="ECO:0000256" key="1">
    <source>
        <dbReference type="ARBA" id="ARBA00001041"/>
    </source>
</evidence>
<comment type="cofactor">
    <cofactor evidence="2">
        <name>thiamine diphosphate</name>
        <dbReference type="ChEBI" id="CHEBI:58937"/>
    </cofactor>
</comment>
<dbReference type="SUPFAM" id="SSF52467">
    <property type="entry name" value="DHS-like NAD/FAD-binding domain"/>
    <property type="match status" value="1"/>
</dbReference>
<feature type="domain" description="Thiamine pyrophosphate enzyme N-terminal TPP-binding" evidence="13">
    <location>
        <begin position="46"/>
        <end position="158"/>
    </location>
</feature>
<dbReference type="EC" id="4.1.1.1" evidence="4"/>
<evidence type="ECO:0000313" key="15">
    <source>
        <dbReference type="Proteomes" id="UP000440498"/>
    </source>
</evidence>
<evidence type="ECO:0000256" key="7">
    <source>
        <dbReference type="ARBA" id="ARBA00022842"/>
    </source>
</evidence>
<keyword evidence="6" id="KW-0210">Decarboxylase</keyword>
<comment type="caution">
    <text evidence="14">The sequence shown here is derived from an EMBL/GenBank/DDBJ whole genome shotgun (WGS) entry which is preliminary data.</text>
</comment>
<dbReference type="GO" id="GO:0005829">
    <property type="term" value="C:cytosol"/>
    <property type="evidence" value="ECO:0007669"/>
    <property type="project" value="TreeGrafter"/>
</dbReference>
<feature type="domain" description="Thiamine pyrophosphate enzyme TPP-binding" evidence="12">
    <location>
        <begin position="503"/>
        <end position="638"/>
    </location>
</feature>
<reference evidence="14 15" key="1">
    <citation type="submission" date="2019-10" db="EMBL/GenBank/DDBJ databases">
        <title>Two novel species isolated from a subtropical stream in China.</title>
        <authorList>
            <person name="Lu H."/>
        </authorList>
    </citation>
    <scope>NUCLEOTIDE SEQUENCE [LARGE SCALE GENOMIC DNA]</scope>
    <source>
        <strain evidence="14 15">FT29W</strain>
    </source>
</reference>
<feature type="domain" description="Thiamine pyrophosphate enzyme central" evidence="11">
    <location>
        <begin position="248"/>
        <end position="352"/>
    </location>
</feature>
<dbReference type="PANTHER" id="PTHR43452:SF1">
    <property type="entry name" value="PYRUVATE DECARBOXYLASE C186.09-RELATED"/>
    <property type="match status" value="1"/>
</dbReference>
<keyword evidence="7" id="KW-0460">Magnesium</keyword>
<evidence type="ECO:0000259" key="11">
    <source>
        <dbReference type="Pfam" id="PF00205"/>
    </source>
</evidence>
<dbReference type="Proteomes" id="UP000440498">
    <property type="component" value="Unassembled WGS sequence"/>
</dbReference>
<dbReference type="AlphaFoldDB" id="A0A6A7MVQ2"/>
<evidence type="ECO:0000256" key="6">
    <source>
        <dbReference type="ARBA" id="ARBA00022793"/>
    </source>
</evidence>
<evidence type="ECO:0000256" key="2">
    <source>
        <dbReference type="ARBA" id="ARBA00001964"/>
    </source>
</evidence>
<dbReference type="GO" id="GO:0000287">
    <property type="term" value="F:magnesium ion binding"/>
    <property type="evidence" value="ECO:0007669"/>
    <property type="project" value="InterPro"/>
</dbReference>
<gene>
    <name evidence="14" type="ORF">GEV02_02635</name>
</gene>
<dbReference type="InterPro" id="IPR011766">
    <property type="entry name" value="TPP_enzyme_TPP-bd"/>
</dbReference>
<keyword evidence="15" id="KW-1185">Reference proteome</keyword>
<evidence type="ECO:0000256" key="3">
    <source>
        <dbReference type="ARBA" id="ARBA00007812"/>
    </source>
</evidence>
<comment type="catalytic activity">
    <reaction evidence="1">
        <text>a 2-oxocarboxylate + H(+) = an aldehyde + CO2</text>
        <dbReference type="Rhea" id="RHEA:11628"/>
        <dbReference type="ChEBI" id="CHEBI:15378"/>
        <dbReference type="ChEBI" id="CHEBI:16526"/>
        <dbReference type="ChEBI" id="CHEBI:17478"/>
        <dbReference type="ChEBI" id="CHEBI:35179"/>
        <dbReference type="EC" id="4.1.1.1"/>
    </reaction>
</comment>